<protein>
    <submittedName>
        <fullName evidence="2">Uncharacterized protein</fullName>
    </submittedName>
</protein>
<accession>A0ABC8K8K4</accession>
<gene>
    <name evidence="2" type="ORF">ERUC_LOCUS20978</name>
</gene>
<evidence type="ECO:0000313" key="3">
    <source>
        <dbReference type="Proteomes" id="UP001642260"/>
    </source>
</evidence>
<sequence length="84" mass="9513">MDDSDVLVRGNHQVNGEKPPTRMCPRCYSDNTRNISVGSSVPKTKRPRIDQPSVAQVVPVEIQQVNHHQPFLHDQETNVTNIRV</sequence>
<evidence type="ECO:0000256" key="1">
    <source>
        <dbReference type="SAM" id="MobiDB-lite"/>
    </source>
</evidence>
<dbReference type="Proteomes" id="UP001642260">
    <property type="component" value="Unassembled WGS sequence"/>
</dbReference>
<reference evidence="2 3" key="1">
    <citation type="submission" date="2022-03" db="EMBL/GenBank/DDBJ databases">
        <authorList>
            <person name="Macdonald S."/>
            <person name="Ahmed S."/>
            <person name="Newling K."/>
        </authorList>
    </citation>
    <scope>NUCLEOTIDE SEQUENCE [LARGE SCALE GENOMIC DNA]</scope>
</reference>
<dbReference type="EMBL" id="CAKOAT010205154">
    <property type="protein sequence ID" value="CAH8355223.1"/>
    <property type="molecule type" value="Genomic_DNA"/>
</dbReference>
<keyword evidence="3" id="KW-1185">Reference proteome</keyword>
<comment type="caution">
    <text evidence="2">The sequence shown here is derived from an EMBL/GenBank/DDBJ whole genome shotgun (WGS) entry which is preliminary data.</text>
</comment>
<name>A0ABC8K8K4_ERUVS</name>
<dbReference type="AlphaFoldDB" id="A0ABC8K8K4"/>
<feature type="region of interest" description="Disordered" evidence="1">
    <location>
        <begin position="1"/>
        <end position="29"/>
    </location>
</feature>
<proteinExistence type="predicted"/>
<evidence type="ECO:0000313" key="2">
    <source>
        <dbReference type="EMBL" id="CAH8355223.1"/>
    </source>
</evidence>
<organism evidence="2 3">
    <name type="scientific">Eruca vesicaria subsp. sativa</name>
    <name type="common">Garden rocket</name>
    <name type="synonym">Eruca sativa</name>
    <dbReference type="NCBI Taxonomy" id="29727"/>
    <lineage>
        <taxon>Eukaryota</taxon>
        <taxon>Viridiplantae</taxon>
        <taxon>Streptophyta</taxon>
        <taxon>Embryophyta</taxon>
        <taxon>Tracheophyta</taxon>
        <taxon>Spermatophyta</taxon>
        <taxon>Magnoliopsida</taxon>
        <taxon>eudicotyledons</taxon>
        <taxon>Gunneridae</taxon>
        <taxon>Pentapetalae</taxon>
        <taxon>rosids</taxon>
        <taxon>malvids</taxon>
        <taxon>Brassicales</taxon>
        <taxon>Brassicaceae</taxon>
        <taxon>Brassiceae</taxon>
        <taxon>Eruca</taxon>
    </lineage>
</organism>